<proteinExistence type="predicted"/>
<feature type="compositionally biased region" description="Basic and acidic residues" evidence="1">
    <location>
        <begin position="166"/>
        <end position="177"/>
    </location>
</feature>
<feature type="compositionally biased region" description="Polar residues" evidence="1">
    <location>
        <begin position="48"/>
        <end position="59"/>
    </location>
</feature>
<feature type="region of interest" description="Disordered" evidence="1">
    <location>
        <begin position="45"/>
        <end position="244"/>
    </location>
</feature>
<dbReference type="EMBL" id="KQ978078">
    <property type="protein sequence ID" value="KYM97203.1"/>
    <property type="molecule type" value="Genomic_DNA"/>
</dbReference>
<feature type="compositionally biased region" description="Polar residues" evidence="1">
    <location>
        <begin position="178"/>
        <end position="188"/>
    </location>
</feature>
<feature type="compositionally biased region" description="Polar residues" evidence="1">
    <location>
        <begin position="129"/>
        <end position="142"/>
    </location>
</feature>
<dbReference type="Proteomes" id="UP000078542">
    <property type="component" value="Unassembled WGS sequence"/>
</dbReference>
<feature type="compositionally biased region" description="Low complexity" evidence="1">
    <location>
        <begin position="148"/>
        <end position="165"/>
    </location>
</feature>
<evidence type="ECO:0000313" key="3">
    <source>
        <dbReference type="Proteomes" id="UP000078542"/>
    </source>
</evidence>
<accession>A0A151IBU8</accession>
<keyword evidence="3" id="KW-1185">Reference proteome</keyword>
<protein>
    <submittedName>
        <fullName evidence="2">Uncharacterized protein</fullName>
    </submittedName>
</protein>
<feature type="compositionally biased region" description="Polar residues" evidence="1">
    <location>
        <begin position="235"/>
        <end position="244"/>
    </location>
</feature>
<evidence type="ECO:0000256" key="1">
    <source>
        <dbReference type="SAM" id="MobiDB-lite"/>
    </source>
</evidence>
<dbReference type="STRING" id="456900.A0A151IBU8"/>
<organism evidence="2 3">
    <name type="scientific">Cyphomyrmex costatus</name>
    <dbReference type="NCBI Taxonomy" id="456900"/>
    <lineage>
        <taxon>Eukaryota</taxon>
        <taxon>Metazoa</taxon>
        <taxon>Ecdysozoa</taxon>
        <taxon>Arthropoda</taxon>
        <taxon>Hexapoda</taxon>
        <taxon>Insecta</taxon>
        <taxon>Pterygota</taxon>
        <taxon>Neoptera</taxon>
        <taxon>Endopterygota</taxon>
        <taxon>Hymenoptera</taxon>
        <taxon>Apocrita</taxon>
        <taxon>Aculeata</taxon>
        <taxon>Formicoidea</taxon>
        <taxon>Formicidae</taxon>
        <taxon>Myrmicinae</taxon>
        <taxon>Cyphomyrmex</taxon>
    </lineage>
</organism>
<gene>
    <name evidence="2" type="ORF">ALC62_12149</name>
</gene>
<name>A0A151IBU8_9HYME</name>
<evidence type="ECO:0000313" key="2">
    <source>
        <dbReference type="EMBL" id="KYM97203.1"/>
    </source>
</evidence>
<dbReference type="AlphaFoldDB" id="A0A151IBU8"/>
<feature type="compositionally biased region" description="Basic and acidic residues" evidence="1">
    <location>
        <begin position="221"/>
        <end position="233"/>
    </location>
</feature>
<sequence>MRFTLKVLEKIACVKRNALSKLYARSYPGYVRCNGVAKVEKKVPEEPCNTQIRTSVQDEPNSKIRNDNEIPQPQPPPSTPTKTRAVVSPSSVVTPQAVRSGLARSPEATTPRGQLMQETGGPTLANGRVSKTPSPDVTNSKGTPKGYSPGRSPTSPRPPSSLRVRSAGDKSSPETSRKTSPSTPNRASPRTPRKTPSPKELRLPKLTSSPVLQEANPAVAESHEKITLPKLIEHPSSQSARMAY</sequence>
<reference evidence="2 3" key="1">
    <citation type="submission" date="2016-03" db="EMBL/GenBank/DDBJ databases">
        <title>Cyphomyrmex costatus WGS genome.</title>
        <authorList>
            <person name="Nygaard S."/>
            <person name="Hu H."/>
            <person name="Boomsma J."/>
            <person name="Zhang G."/>
        </authorList>
    </citation>
    <scope>NUCLEOTIDE SEQUENCE [LARGE SCALE GENOMIC DNA]</scope>
    <source>
        <strain evidence="2">MS0001</strain>
        <tissue evidence="2">Whole body</tissue>
    </source>
</reference>